<feature type="region of interest" description="Disordered" evidence="2">
    <location>
        <begin position="1"/>
        <end position="43"/>
    </location>
</feature>
<comment type="caution">
    <text evidence="4">The sequence shown here is derived from an EMBL/GenBank/DDBJ whole genome shotgun (WGS) entry which is preliminary data.</text>
</comment>
<dbReference type="Gene3D" id="2.60.200.20">
    <property type="match status" value="1"/>
</dbReference>
<dbReference type="SUPFAM" id="SSF49879">
    <property type="entry name" value="SMAD/FHA domain"/>
    <property type="match status" value="1"/>
</dbReference>
<sequence>MPRCPKGHESTDPAECDVCGRPIGAATPAPPAAPPPTPDPATTWDCPNGHPAQTGRFCEVCGYDSHLPAEQQRRQPPPPVETQWSISVAADRAYYDETKAHTNDLRIEFPRFVPPRRFDLVGASLVIGRADPTRGIRPDIDLTGPPEDRAIGRSHAMLVHNPPGWTIVDLHSTNHTFVNDIHTPIPPDHPTPLTPGDHIYLGAWTVLTVHAE</sequence>
<feature type="compositionally biased region" description="Pro residues" evidence="2">
    <location>
        <begin position="28"/>
        <end position="39"/>
    </location>
</feature>
<dbReference type="RefSeq" id="WP_253886050.1">
    <property type="nucleotide sequence ID" value="NZ_BAAAVB010000016.1"/>
</dbReference>
<evidence type="ECO:0000256" key="2">
    <source>
        <dbReference type="SAM" id="MobiDB-lite"/>
    </source>
</evidence>
<evidence type="ECO:0000313" key="4">
    <source>
        <dbReference type="EMBL" id="MCP2269029.1"/>
    </source>
</evidence>
<dbReference type="InterPro" id="IPR008984">
    <property type="entry name" value="SMAD_FHA_dom_sf"/>
</dbReference>
<dbReference type="EMBL" id="JAMTCO010000004">
    <property type="protein sequence ID" value="MCP2269029.1"/>
    <property type="molecule type" value="Genomic_DNA"/>
</dbReference>
<keyword evidence="5" id="KW-1185">Reference proteome</keyword>
<evidence type="ECO:0000313" key="5">
    <source>
        <dbReference type="Proteomes" id="UP001205185"/>
    </source>
</evidence>
<dbReference type="CDD" id="cd00060">
    <property type="entry name" value="FHA"/>
    <property type="match status" value="1"/>
</dbReference>
<dbReference type="Pfam" id="PF00498">
    <property type="entry name" value="FHA"/>
    <property type="match status" value="1"/>
</dbReference>
<accession>A0ABT1I8X4</accession>
<organism evidence="4 5">
    <name type="scientific">Actinokineospora diospyrosa</name>
    <dbReference type="NCBI Taxonomy" id="103728"/>
    <lineage>
        <taxon>Bacteria</taxon>
        <taxon>Bacillati</taxon>
        <taxon>Actinomycetota</taxon>
        <taxon>Actinomycetes</taxon>
        <taxon>Pseudonocardiales</taxon>
        <taxon>Pseudonocardiaceae</taxon>
        <taxon>Actinokineospora</taxon>
    </lineage>
</organism>
<dbReference type="InterPro" id="IPR000253">
    <property type="entry name" value="FHA_dom"/>
</dbReference>
<dbReference type="PROSITE" id="PS50006">
    <property type="entry name" value="FHA_DOMAIN"/>
    <property type="match status" value="1"/>
</dbReference>
<dbReference type="Proteomes" id="UP001205185">
    <property type="component" value="Unassembled WGS sequence"/>
</dbReference>
<reference evidence="4 5" key="1">
    <citation type="submission" date="2022-06" db="EMBL/GenBank/DDBJ databases">
        <title>Genomic Encyclopedia of Archaeal and Bacterial Type Strains, Phase II (KMG-II): from individual species to whole genera.</title>
        <authorList>
            <person name="Goeker M."/>
        </authorList>
    </citation>
    <scope>NUCLEOTIDE SEQUENCE [LARGE SCALE GENOMIC DNA]</scope>
    <source>
        <strain evidence="4 5">DSM 44255</strain>
    </source>
</reference>
<dbReference type="SMART" id="SM00240">
    <property type="entry name" value="FHA"/>
    <property type="match status" value="1"/>
</dbReference>
<protein>
    <submittedName>
        <fullName evidence="4">FHA domain-containing protein</fullName>
    </submittedName>
</protein>
<name>A0ABT1I8X4_9PSEU</name>
<feature type="domain" description="FHA" evidence="3">
    <location>
        <begin position="125"/>
        <end position="183"/>
    </location>
</feature>
<gene>
    <name evidence="4" type="ORF">LV75_001517</name>
</gene>
<feature type="compositionally biased region" description="Basic and acidic residues" evidence="2">
    <location>
        <begin position="1"/>
        <end position="11"/>
    </location>
</feature>
<keyword evidence="1" id="KW-0597">Phosphoprotein</keyword>
<evidence type="ECO:0000259" key="3">
    <source>
        <dbReference type="PROSITE" id="PS50006"/>
    </source>
</evidence>
<proteinExistence type="predicted"/>
<evidence type="ECO:0000256" key="1">
    <source>
        <dbReference type="ARBA" id="ARBA00022553"/>
    </source>
</evidence>